<feature type="domain" description="Major facilitator superfamily (MFS) profile" evidence="17">
    <location>
        <begin position="51"/>
        <end position="527"/>
    </location>
</feature>
<evidence type="ECO:0000256" key="5">
    <source>
        <dbReference type="ARBA" id="ARBA00022692"/>
    </source>
</evidence>
<feature type="transmembrane region" description="Helical" evidence="16">
    <location>
        <begin position="156"/>
        <end position="174"/>
    </location>
</feature>
<feature type="transmembrane region" description="Helical" evidence="16">
    <location>
        <begin position="186"/>
        <end position="204"/>
    </location>
</feature>
<feature type="transmembrane region" description="Helical" evidence="16">
    <location>
        <begin position="100"/>
        <end position="121"/>
    </location>
</feature>
<comment type="catalytic activity">
    <reaction evidence="12">
        <text>D-glucosamine(out) = D-glucosamine(in)</text>
        <dbReference type="Rhea" id="RHEA:78423"/>
        <dbReference type="ChEBI" id="CHEBI:58723"/>
    </reaction>
    <physiologicalReaction direction="left-to-right" evidence="12">
        <dbReference type="Rhea" id="RHEA:78424"/>
    </physiologicalReaction>
</comment>
<keyword evidence="5 16" id="KW-0812">Transmembrane</keyword>
<dbReference type="PROSITE" id="PS50850">
    <property type="entry name" value="MFS"/>
    <property type="match status" value="1"/>
</dbReference>
<evidence type="ECO:0000256" key="3">
    <source>
        <dbReference type="ARBA" id="ARBA00011738"/>
    </source>
</evidence>
<reference evidence="18" key="1">
    <citation type="submission" date="2023-10" db="EMBL/GenBank/DDBJ databases">
        <authorList>
            <person name="Chen Y."/>
            <person name="Shah S."/>
            <person name="Dougan E. K."/>
            <person name="Thang M."/>
            <person name="Chan C."/>
        </authorList>
    </citation>
    <scope>NUCLEOTIDE SEQUENCE [LARGE SCALE GENOMIC DNA]</scope>
</reference>
<evidence type="ECO:0000256" key="2">
    <source>
        <dbReference type="ARBA" id="ARBA00010992"/>
    </source>
</evidence>
<comment type="catalytic activity">
    <reaction evidence="13">
        <text>D-fructose(out) = D-fructose(in)</text>
        <dbReference type="Rhea" id="RHEA:60372"/>
        <dbReference type="ChEBI" id="CHEBI:37721"/>
    </reaction>
    <physiologicalReaction direction="left-to-right" evidence="13">
        <dbReference type="Rhea" id="RHEA:60373"/>
    </physiologicalReaction>
</comment>
<keyword evidence="19" id="KW-1185">Reference proteome</keyword>
<dbReference type="InterPro" id="IPR020846">
    <property type="entry name" value="MFS_dom"/>
</dbReference>
<dbReference type="PANTHER" id="PTHR48020:SF12">
    <property type="entry name" value="PROTON MYO-INOSITOL COTRANSPORTER"/>
    <property type="match status" value="1"/>
</dbReference>
<proteinExistence type="inferred from homology"/>
<feature type="transmembrane region" description="Helical" evidence="16">
    <location>
        <begin position="439"/>
        <end position="465"/>
    </location>
</feature>
<dbReference type="InterPro" id="IPR005829">
    <property type="entry name" value="Sugar_transporter_CS"/>
</dbReference>
<gene>
    <name evidence="18" type="ORF">PCOR1329_LOCUS79343</name>
</gene>
<dbReference type="EMBL" id="CAUYUJ010021130">
    <property type="protein sequence ID" value="CAK0902870.1"/>
    <property type="molecule type" value="Genomic_DNA"/>
</dbReference>
<dbReference type="Pfam" id="PF00083">
    <property type="entry name" value="Sugar_tr"/>
    <property type="match status" value="1"/>
</dbReference>
<evidence type="ECO:0000313" key="19">
    <source>
        <dbReference type="Proteomes" id="UP001189429"/>
    </source>
</evidence>
<feature type="transmembrane region" description="Helical" evidence="16">
    <location>
        <begin position="402"/>
        <end position="419"/>
    </location>
</feature>
<comment type="similarity">
    <text evidence="2">Belongs to the major facilitator superfamily. Sugar transporter (TC 2.A.1.1) family.</text>
</comment>
<comment type="caution">
    <text evidence="18">The sequence shown here is derived from an EMBL/GenBank/DDBJ whole genome shotgun (WGS) entry which is preliminary data.</text>
</comment>
<accession>A0ABN9XVP5</accession>
<evidence type="ECO:0000256" key="8">
    <source>
        <dbReference type="ARBA" id="ARBA00044637"/>
    </source>
</evidence>
<dbReference type="InterPro" id="IPR050814">
    <property type="entry name" value="Myo-inositol_Transporter"/>
</dbReference>
<comment type="subcellular location">
    <subcellularLocation>
        <location evidence="1">Membrane</location>
        <topology evidence="1">Multi-pass membrane protein</topology>
    </subcellularLocation>
</comment>
<keyword evidence="4" id="KW-0813">Transport</keyword>
<name>A0ABN9XVP5_9DINO</name>
<dbReference type="InterPro" id="IPR003663">
    <property type="entry name" value="Sugar/inositol_transpt"/>
</dbReference>
<dbReference type="PRINTS" id="PR00171">
    <property type="entry name" value="SUGRTRNSPORT"/>
</dbReference>
<evidence type="ECO:0000256" key="12">
    <source>
        <dbReference type="ARBA" id="ARBA00044668"/>
    </source>
</evidence>
<feature type="transmembrane region" description="Helical" evidence="16">
    <location>
        <begin position="133"/>
        <end position="150"/>
    </location>
</feature>
<feature type="compositionally biased region" description="Basic and acidic residues" evidence="15">
    <location>
        <begin position="555"/>
        <end position="571"/>
    </location>
</feature>
<dbReference type="PROSITE" id="PS00217">
    <property type="entry name" value="SUGAR_TRANSPORT_2"/>
    <property type="match status" value="1"/>
</dbReference>
<feature type="transmembrane region" description="Helical" evidence="16">
    <location>
        <begin position="55"/>
        <end position="80"/>
    </location>
</feature>
<comment type="catalytic activity">
    <reaction evidence="9">
        <text>D-glucose(out) = D-glucose(in)</text>
        <dbReference type="Rhea" id="RHEA:60376"/>
        <dbReference type="ChEBI" id="CHEBI:4167"/>
    </reaction>
    <physiologicalReaction direction="left-to-right" evidence="9">
        <dbReference type="Rhea" id="RHEA:60377"/>
    </physiologicalReaction>
</comment>
<keyword evidence="7 16" id="KW-0472">Membrane</keyword>
<dbReference type="Proteomes" id="UP001189429">
    <property type="component" value="Unassembled WGS sequence"/>
</dbReference>
<keyword evidence="6 16" id="KW-1133">Transmembrane helix</keyword>
<dbReference type="InterPro" id="IPR036259">
    <property type="entry name" value="MFS_trans_sf"/>
</dbReference>
<feature type="compositionally biased region" description="Low complexity" evidence="15">
    <location>
        <begin position="287"/>
        <end position="299"/>
    </location>
</feature>
<evidence type="ECO:0000256" key="11">
    <source>
        <dbReference type="ARBA" id="ARBA00044662"/>
    </source>
</evidence>
<protein>
    <recommendedName>
        <fullName evidence="14">Hexose transporter 1</fullName>
    </recommendedName>
</protein>
<dbReference type="SUPFAM" id="SSF103473">
    <property type="entry name" value="MFS general substrate transporter"/>
    <property type="match status" value="1"/>
</dbReference>
<dbReference type="PROSITE" id="PS00216">
    <property type="entry name" value="SUGAR_TRANSPORT_1"/>
    <property type="match status" value="1"/>
</dbReference>
<organism evidence="18 19">
    <name type="scientific">Prorocentrum cordatum</name>
    <dbReference type="NCBI Taxonomy" id="2364126"/>
    <lineage>
        <taxon>Eukaryota</taxon>
        <taxon>Sar</taxon>
        <taxon>Alveolata</taxon>
        <taxon>Dinophyceae</taxon>
        <taxon>Prorocentrales</taxon>
        <taxon>Prorocentraceae</taxon>
        <taxon>Prorocentrum</taxon>
    </lineage>
</organism>
<evidence type="ECO:0000256" key="15">
    <source>
        <dbReference type="SAM" id="MobiDB-lite"/>
    </source>
</evidence>
<feature type="transmembrane region" description="Helical" evidence="16">
    <location>
        <begin position="332"/>
        <end position="350"/>
    </location>
</feature>
<feature type="transmembrane region" description="Helical" evidence="16">
    <location>
        <begin position="370"/>
        <end position="390"/>
    </location>
</feature>
<evidence type="ECO:0000256" key="16">
    <source>
        <dbReference type="SAM" id="Phobius"/>
    </source>
</evidence>
<evidence type="ECO:0000256" key="14">
    <source>
        <dbReference type="ARBA" id="ARBA00044780"/>
    </source>
</evidence>
<evidence type="ECO:0000256" key="9">
    <source>
        <dbReference type="ARBA" id="ARBA00044648"/>
    </source>
</evidence>
<dbReference type="Gene3D" id="1.20.1250.20">
    <property type="entry name" value="MFS general substrate transporter like domains"/>
    <property type="match status" value="1"/>
</dbReference>
<evidence type="ECO:0000313" key="18">
    <source>
        <dbReference type="EMBL" id="CAK0902870.1"/>
    </source>
</evidence>
<evidence type="ECO:0000256" key="7">
    <source>
        <dbReference type="ARBA" id="ARBA00023136"/>
    </source>
</evidence>
<evidence type="ECO:0000256" key="4">
    <source>
        <dbReference type="ARBA" id="ARBA00022448"/>
    </source>
</evidence>
<evidence type="ECO:0000256" key="10">
    <source>
        <dbReference type="ARBA" id="ARBA00044656"/>
    </source>
</evidence>
<evidence type="ECO:0000256" key="13">
    <source>
        <dbReference type="ARBA" id="ARBA00044710"/>
    </source>
</evidence>
<comment type="catalytic activity">
    <reaction evidence="11">
        <text>D-mannose(out) = D-mannose(in)</text>
        <dbReference type="Rhea" id="RHEA:78391"/>
        <dbReference type="ChEBI" id="CHEBI:4208"/>
    </reaction>
    <physiologicalReaction direction="left-to-right" evidence="11">
        <dbReference type="Rhea" id="RHEA:78392"/>
    </physiologicalReaction>
</comment>
<feature type="region of interest" description="Disordered" evidence="15">
    <location>
        <begin position="276"/>
        <end position="299"/>
    </location>
</feature>
<feature type="transmembrane region" description="Helical" evidence="16">
    <location>
        <begin position="507"/>
        <end position="523"/>
    </location>
</feature>
<dbReference type="PANTHER" id="PTHR48020">
    <property type="entry name" value="PROTON MYO-INOSITOL COTRANSPORTER"/>
    <property type="match status" value="1"/>
</dbReference>
<sequence>MALSDCFRRKLPGLSSRARRGDATPDGGAGCAGRLAPRELDPPARGEAHNAASCALISSFLFGYSLCVLDTCLGLLPVVFQWCNNEWQSDCFASRACQALVNASVYLGAAIGAVLSGRLYGKGPRYQIMTSDVIFIAGALLGATARGVIGLLLSRLVSGVGLGLSAIAAPVYIAEVSPRERRGSKGALHGVFIGVGIWFSITCGVPQSPPPSGEGESIGDLDGWYWRLMLGAAAIPALLQLVLFQRVLPVDPPGFLLQNGRTQEARGLLYRTYGLEPPRGPGGQGHPGEPSGAEPGSPAARVEQILSEMVHACEQATQIPRLRIHQAICDRYFQPALFVGFALAAFQQLSGINALMSYSNALFLQAGIPSSQLTLASTIMATCNAFASIMSSKLVDRWGRRALLLLGPFLQMAAMFCISECSPEHGSWACPIPDALVTPTMVLCCFCVFTVSFAAGLGAVTWIYLSEIYIMEIRGSALSACGVINWLSCFIVVFGMPFLGLHGACKFFGVVCLVGFVGVHFFVQETKGCSMDDNPLTPQSDRGKSPLLCTPQSEEDSHAEVRMRIEHPGKR</sequence>
<evidence type="ECO:0000259" key="17">
    <source>
        <dbReference type="PROSITE" id="PS50850"/>
    </source>
</evidence>
<comment type="subunit">
    <text evidence="3">Homodimer.</text>
</comment>
<feature type="transmembrane region" description="Helical" evidence="16">
    <location>
        <begin position="224"/>
        <end position="244"/>
    </location>
</feature>
<feature type="region of interest" description="Disordered" evidence="15">
    <location>
        <begin position="533"/>
        <end position="571"/>
    </location>
</feature>
<evidence type="ECO:0000256" key="1">
    <source>
        <dbReference type="ARBA" id="ARBA00004141"/>
    </source>
</evidence>
<evidence type="ECO:0000256" key="6">
    <source>
        <dbReference type="ARBA" id="ARBA00022989"/>
    </source>
</evidence>
<feature type="transmembrane region" description="Helical" evidence="16">
    <location>
        <begin position="477"/>
        <end position="501"/>
    </location>
</feature>
<dbReference type="InterPro" id="IPR005828">
    <property type="entry name" value="MFS_sugar_transport-like"/>
</dbReference>
<comment type="catalytic activity">
    <reaction evidence="8">
        <text>D-galactose(in) = D-galactose(out)</text>
        <dbReference type="Rhea" id="RHEA:34915"/>
        <dbReference type="ChEBI" id="CHEBI:4139"/>
    </reaction>
    <physiologicalReaction direction="right-to-left" evidence="8">
        <dbReference type="Rhea" id="RHEA:34917"/>
    </physiologicalReaction>
</comment>
<comment type="catalytic activity">
    <reaction evidence="10">
        <text>D-xylose(out) = D-xylose(in)</text>
        <dbReference type="Rhea" id="RHEA:78427"/>
        <dbReference type="ChEBI" id="CHEBI:53455"/>
    </reaction>
    <physiologicalReaction direction="left-to-right" evidence="10">
        <dbReference type="Rhea" id="RHEA:78428"/>
    </physiologicalReaction>
</comment>